<evidence type="ECO:0000313" key="7">
    <source>
        <dbReference type="EMBL" id="GAB1320907.1"/>
    </source>
</evidence>
<name>A0ABQ0GT91_9PEZI</name>
<evidence type="ECO:0000256" key="4">
    <source>
        <dbReference type="ARBA" id="ARBA00022824"/>
    </source>
</evidence>
<organism evidence="7 8">
    <name type="scientific">Madurella fahalii</name>
    <dbReference type="NCBI Taxonomy" id="1157608"/>
    <lineage>
        <taxon>Eukaryota</taxon>
        <taxon>Fungi</taxon>
        <taxon>Dikarya</taxon>
        <taxon>Ascomycota</taxon>
        <taxon>Pezizomycotina</taxon>
        <taxon>Sordariomycetes</taxon>
        <taxon>Sordariomycetidae</taxon>
        <taxon>Sordariales</taxon>
        <taxon>Sordariales incertae sedis</taxon>
        <taxon>Madurella</taxon>
    </lineage>
</organism>
<evidence type="ECO:0000256" key="5">
    <source>
        <dbReference type="ARBA" id="ARBA00023128"/>
    </source>
</evidence>
<comment type="subcellular location">
    <subcellularLocation>
        <location evidence="2">Endoplasmic reticulum</location>
    </subcellularLocation>
    <subcellularLocation>
        <location evidence="3">Membrane</location>
    </subcellularLocation>
    <subcellularLocation>
        <location evidence="1">Mitochondrion</location>
    </subcellularLocation>
</comment>
<dbReference type="SUPFAM" id="SSF53474">
    <property type="entry name" value="alpha/beta-Hydrolases"/>
    <property type="match status" value="1"/>
</dbReference>
<evidence type="ECO:0000256" key="3">
    <source>
        <dbReference type="ARBA" id="ARBA00004370"/>
    </source>
</evidence>
<keyword evidence="4" id="KW-0256">Endoplasmic reticulum</keyword>
<accession>A0ABQ0GT91</accession>
<dbReference type="PANTHER" id="PTHR48182">
    <property type="entry name" value="PROTEIN SERAC1"/>
    <property type="match status" value="1"/>
</dbReference>
<gene>
    <name evidence="7" type="ORF">MFIFM68171_11117</name>
</gene>
<proteinExistence type="predicted"/>
<keyword evidence="6" id="KW-0472">Membrane</keyword>
<dbReference type="InterPro" id="IPR052374">
    <property type="entry name" value="SERAC1"/>
</dbReference>
<dbReference type="PANTHER" id="PTHR48182:SF2">
    <property type="entry name" value="PROTEIN SERAC1"/>
    <property type="match status" value="1"/>
</dbReference>
<evidence type="ECO:0000256" key="2">
    <source>
        <dbReference type="ARBA" id="ARBA00004240"/>
    </source>
</evidence>
<dbReference type="EMBL" id="BAAFSV010000006">
    <property type="protein sequence ID" value="GAB1320907.1"/>
    <property type="molecule type" value="Genomic_DNA"/>
</dbReference>
<dbReference type="RefSeq" id="XP_070922637.1">
    <property type="nucleotide sequence ID" value="XM_071066536.1"/>
</dbReference>
<dbReference type="Proteomes" id="UP001628179">
    <property type="component" value="Unassembled WGS sequence"/>
</dbReference>
<evidence type="ECO:0000256" key="6">
    <source>
        <dbReference type="ARBA" id="ARBA00023136"/>
    </source>
</evidence>
<comment type="caution">
    <text evidence="7">The sequence shown here is derived from an EMBL/GenBank/DDBJ whole genome shotgun (WGS) entry which is preliminary data.</text>
</comment>
<keyword evidence="8" id="KW-1185">Reference proteome</keyword>
<keyword evidence="5" id="KW-0496">Mitochondrion</keyword>
<evidence type="ECO:0008006" key="9">
    <source>
        <dbReference type="Google" id="ProtNLM"/>
    </source>
</evidence>
<evidence type="ECO:0000256" key="1">
    <source>
        <dbReference type="ARBA" id="ARBA00004173"/>
    </source>
</evidence>
<dbReference type="InterPro" id="IPR029058">
    <property type="entry name" value="AB_hydrolase_fold"/>
</dbReference>
<evidence type="ECO:0000313" key="8">
    <source>
        <dbReference type="Proteomes" id="UP001628179"/>
    </source>
</evidence>
<protein>
    <recommendedName>
        <fullName evidence="9">DUF676 domain-containing protein</fullName>
    </recommendedName>
</protein>
<sequence length="258" mass="28895">MATNNIHPDVEAFSALVPLHSQDTSKVGKPPMAVQHAMDLLCKLRDGREDDEAATVRPIIFIGHSLGGTIIKQALRLACSRQQYKPLLQASRGIMFFATPQWKMDDAAWPLFTERVLRRNAPGENVNPTHTMVQQIRLNSSTLSKVSEDFKAVQRQMKFESFVEDDPMDGVKHVFVTRDQGLIHDIDREKHSYMSGDHLELCKFGYADDEKFRLVSAGVKRLIDSTPKPIGSSSPPVGTYLRSNNQANCTPSFLTTAR</sequence>
<reference evidence="7 8" key="1">
    <citation type="submission" date="2024-09" db="EMBL/GenBank/DDBJ databases">
        <title>Itraconazole resistance in Madurella fahalii resulting from another homologue of gene encoding cytochrome P450 14-alpha sterol demethylase (CYP51).</title>
        <authorList>
            <person name="Yoshioka I."/>
            <person name="Fahal A.H."/>
            <person name="Kaneko S."/>
            <person name="Yaguchi T."/>
        </authorList>
    </citation>
    <scope>NUCLEOTIDE SEQUENCE [LARGE SCALE GENOMIC DNA]</scope>
    <source>
        <strain evidence="7 8">IFM 68171</strain>
    </source>
</reference>
<dbReference type="GeneID" id="98181859"/>